<evidence type="ECO:0000256" key="2">
    <source>
        <dbReference type="ARBA" id="ARBA00022840"/>
    </source>
</evidence>
<sequence length="506" mass="56848">MLPFLDEMTLEVIGVHRLRSGYKPLSEIGRVQRSELRFWSAQEKQEWTAQKEALLELEAWLETHENTGAFTGHLSKISDPREILQRLSGDQTLEESDFFLLKRFLFHAAEILGSLARLHAELGHQERALKTLMAELHPEPEPSARFVLSDTLDKRLAHARTQRKHARKNSQEIRKTLESQILESNSGRFDAHGFWRPGPDSKPDPRLTNESGVWRLVDPALNKAEEELRDAELHLEAIEFEVREKLASILRPHAHALGEALEVVTQFDHRWALIRLKNDIQGTWPTWSDSEERLKASRAVDFESKPLDLEFSQLAIIAGPNMGGKSTVLKAWGLAHWCLHHLFPVPADEAVLRPVSHIIYVGSESAEMTDGLSSFGREISRLVHWWGASPPALWLLDEVARGTHPDEGAAIATEILDNLAADGHLVVCATHFPEVAQHQSGQAWRVAGLPESDVVERAMAGAAEPLEALKELMDFNLIPNPQHEVPRDARVVAKALGLKLKTRSNA</sequence>
<keyword evidence="3" id="KW-0238">DNA-binding</keyword>
<dbReference type="RefSeq" id="WP_146959697.1">
    <property type="nucleotide sequence ID" value="NZ_CP042467.1"/>
</dbReference>
<dbReference type="PROSITE" id="PS00486">
    <property type="entry name" value="DNA_MISMATCH_REPAIR_2"/>
    <property type="match status" value="1"/>
</dbReference>
<dbReference type="GO" id="GO:0006298">
    <property type="term" value="P:mismatch repair"/>
    <property type="evidence" value="ECO:0007669"/>
    <property type="project" value="InterPro"/>
</dbReference>
<name>A0A5B8XRA6_9DELT</name>
<dbReference type="Gene3D" id="3.40.50.300">
    <property type="entry name" value="P-loop containing nucleotide triphosphate hydrolases"/>
    <property type="match status" value="1"/>
</dbReference>
<dbReference type="GO" id="GO:0030983">
    <property type="term" value="F:mismatched DNA binding"/>
    <property type="evidence" value="ECO:0007669"/>
    <property type="project" value="InterPro"/>
</dbReference>
<evidence type="ECO:0000259" key="4">
    <source>
        <dbReference type="PROSITE" id="PS00486"/>
    </source>
</evidence>
<dbReference type="InterPro" id="IPR027417">
    <property type="entry name" value="P-loop_NTPase"/>
</dbReference>
<keyword evidence="2" id="KW-0067">ATP-binding</keyword>
<dbReference type="Proteomes" id="UP000321595">
    <property type="component" value="Chromosome"/>
</dbReference>
<dbReference type="InterPro" id="IPR000432">
    <property type="entry name" value="DNA_mismatch_repair_MutS_C"/>
</dbReference>
<dbReference type="EMBL" id="CP042467">
    <property type="protein sequence ID" value="QED27821.1"/>
    <property type="molecule type" value="Genomic_DNA"/>
</dbReference>
<evidence type="ECO:0000313" key="5">
    <source>
        <dbReference type="EMBL" id="QED27821.1"/>
    </source>
</evidence>
<dbReference type="SMART" id="SM00534">
    <property type="entry name" value="MUTSac"/>
    <property type="match status" value="1"/>
</dbReference>
<dbReference type="SUPFAM" id="SSF52540">
    <property type="entry name" value="P-loop containing nucleoside triphosphate hydrolases"/>
    <property type="match status" value="1"/>
</dbReference>
<organism evidence="5 6">
    <name type="scientific">Microvenator marinus</name>
    <dbReference type="NCBI Taxonomy" id="2600177"/>
    <lineage>
        <taxon>Bacteria</taxon>
        <taxon>Deltaproteobacteria</taxon>
        <taxon>Bradymonadales</taxon>
        <taxon>Microvenatoraceae</taxon>
        <taxon>Microvenator</taxon>
    </lineage>
</organism>
<dbReference type="SUPFAM" id="SSF48334">
    <property type="entry name" value="DNA repair protein MutS, domain III"/>
    <property type="match status" value="1"/>
</dbReference>
<accession>A0A5B8XRA6</accession>
<dbReference type="GO" id="GO:0140664">
    <property type="term" value="F:ATP-dependent DNA damage sensor activity"/>
    <property type="evidence" value="ECO:0007669"/>
    <property type="project" value="InterPro"/>
</dbReference>
<evidence type="ECO:0000256" key="3">
    <source>
        <dbReference type="ARBA" id="ARBA00023125"/>
    </source>
</evidence>
<keyword evidence="1" id="KW-0547">Nucleotide-binding</keyword>
<evidence type="ECO:0000256" key="1">
    <source>
        <dbReference type="ARBA" id="ARBA00022741"/>
    </source>
</evidence>
<dbReference type="Pfam" id="PF00488">
    <property type="entry name" value="MutS_V"/>
    <property type="match status" value="1"/>
</dbReference>
<evidence type="ECO:0000313" key="6">
    <source>
        <dbReference type="Proteomes" id="UP000321595"/>
    </source>
</evidence>
<reference evidence="5 6" key="1">
    <citation type="submission" date="2019-08" db="EMBL/GenBank/DDBJ databases">
        <authorList>
            <person name="Liang Q."/>
        </authorList>
    </citation>
    <scope>NUCLEOTIDE SEQUENCE [LARGE SCALE GENOMIC DNA]</scope>
    <source>
        <strain evidence="5 6">V1718</strain>
    </source>
</reference>
<keyword evidence="6" id="KW-1185">Reference proteome</keyword>
<feature type="domain" description="DNA mismatch repair proteins mutS family" evidence="4">
    <location>
        <begin position="392"/>
        <end position="408"/>
    </location>
</feature>
<dbReference type="PANTHER" id="PTHR11361">
    <property type="entry name" value="DNA MISMATCH REPAIR PROTEIN MUTS FAMILY MEMBER"/>
    <property type="match status" value="1"/>
</dbReference>
<dbReference type="InterPro" id="IPR036187">
    <property type="entry name" value="DNA_mismatch_repair_MutS_sf"/>
</dbReference>
<gene>
    <name evidence="5" type="ORF">FRD01_11360</name>
</gene>
<dbReference type="KEGG" id="bbae:FRD01_11360"/>
<protein>
    <recommendedName>
        <fullName evidence="4">DNA mismatch repair proteins mutS family domain-containing protein</fullName>
    </recommendedName>
</protein>
<dbReference type="GO" id="GO:0005524">
    <property type="term" value="F:ATP binding"/>
    <property type="evidence" value="ECO:0007669"/>
    <property type="project" value="UniProtKB-KW"/>
</dbReference>
<dbReference type="AlphaFoldDB" id="A0A5B8XRA6"/>
<dbReference type="OrthoDB" id="9808166at2"/>
<proteinExistence type="predicted"/>
<dbReference type="InterPro" id="IPR045076">
    <property type="entry name" value="MutS"/>
</dbReference>